<protein>
    <submittedName>
        <fullName evidence="1">Uncharacterized protein</fullName>
    </submittedName>
</protein>
<dbReference type="AlphaFoldDB" id="A0A0E9WWS4"/>
<sequence length="107" mass="12285">MNTDNGCDYVQMRFRETPVEKRVHTSILTAQLQSSNPDIPDSAIFLLRLQLKEVECPSFSSTGTSRSPTPPPPNFWGMFNINFRCMFLKIQKHTGMRDRQHCGEGKH</sequence>
<proteinExistence type="predicted"/>
<dbReference type="EMBL" id="GBXM01014714">
    <property type="protein sequence ID" value="JAH93863.1"/>
    <property type="molecule type" value="Transcribed_RNA"/>
</dbReference>
<evidence type="ECO:0000313" key="1">
    <source>
        <dbReference type="EMBL" id="JAH93863.1"/>
    </source>
</evidence>
<organism evidence="1">
    <name type="scientific">Anguilla anguilla</name>
    <name type="common">European freshwater eel</name>
    <name type="synonym">Muraena anguilla</name>
    <dbReference type="NCBI Taxonomy" id="7936"/>
    <lineage>
        <taxon>Eukaryota</taxon>
        <taxon>Metazoa</taxon>
        <taxon>Chordata</taxon>
        <taxon>Craniata</taxon>
        <taxon>Vertebrata</taxon>
        <taxon>Euteleostomi</taxon>
        <taxon>Actinopterygii</taxon>
        <taxon>Neopterygii</taxon>
        <taxon>Teleostei</taxon>
        <taxon>Anguilliformes</taxon>
        <taxon>Anguillidae</taxon>
        <taxon>Anguilla</taxon>
    </lineage>
</organism>
<reference evidence="1" key="2">
    <citation type="journal article" date="2015" name="Fish Shellfish Immunol.">
        <title>Early steps in the European eel (Anguilla anguilla)-Vibrio vulnificus interaction in the gills: Role of the RtxA13 toxin.</title>
        <authorList>
            <person name="Callol A."/>
            <person name="Pajuelo D."/>
            <person name="Ebbesson L."/>
            <person name="Teles M."/>
            <person name="MacKenzie S."/>
            <person name="Amaro C."/>
        </authorList>
    </citation>
    <scope>NUCLEOTIDE SEQUENCE</scope>
</reference>
<accession>A0A0E9WWS4</accession>
<name>A0A0E9WWS4_ANGAN</name>
<reference evidence="1" key="1">
    <citation type="submission" date="2014-11" db="EMBL/GenBank/DDBJ databases">
        <authorList>
            <person name="Amaro Gonzalez C."/>
        </authorList>
    </citation>
    <scope>NUCLEOTIDE SEQUENCE</scope>
</reference>